<sequence>MLIYGGCRDLRCSGFSTHRGSSHGLLASHHQFSQGDMVAISQKRSLDDEDSTVIEGVVIDQARRFLLSANKDF</sequence>
<gene>
    <name evidence="1" type="ORF">CY35_07G026300</name>
</gene>
<dbReference type="EMBL" id="CM038913">
    <property type="protein sequence ID" value="KAH9556416.1"/>
    <property type="molecule type" value="Genomic_DNA"/>
</dbReference>
<dbReference type="Proteomes" id="UP000828922">
    <property type="component" value="Linkage Group LG07"/>
</dbReference>
<organism evidence="1 2">
    <name type="scientific">Sphagnum magellanicum</name>
    <dbReference type="NCBI Taxonomy" id="128215"/>
    <lineage>
        <taxon>Eukaryota</taxon>
        <taxon>Viridiplantae</taxon>
        <taxon>Streptophyta</taxon>
        <taxon>Embryophyta</taxon>
        <taxon>Bryophyta</taxon>
        <taxon>Sphagnophytina</taxon>
        <taxon>Sphagnopsida</taxon>
        <taxon>Sphagnales</taxon>
        <taxon>Sphagnaceae</taxon>
        <taxon>Sphagnum</taxon>
    </lineage>
</organism>
<keyword evidence="2" id="KW-1185">Reference proteome</keyword>
<name>A0ACB8HJL4_9BRYO</name>
<protein>
    <submittedName>
        <fullName evidence="1">Uncharacterized protein</fullName>
    </submittedName>
</protein>
<proteinExistence type="predicted"/>
<reference evidence="2" key="1">
    <citation type="journal article" date="2022" name="New Phytol.">
        <title>Phylogenomic structure and speciation in an emerging model: the Sphagnum magellanicum complex (Bryophyta).</title>
        <authorList>
            <person name="Shaw A.J."/>
            <person name="Piatkowski B."/>
            <person name="Duffy A.M."/>
            <person name="Aguero B."/>
            <person name="Imwattana K."/>
            <person name="Nieto-Lugilde M."/>
            <person name="Healey A."/>
            <person name="Weston D.J."/>
            <person name="Patel M.N."/>
            <person name="Schmutz J."/>
            <person name="Grimwood J."/>
            <person name="Yavitt J.B."/>
            <person name="Hassel K."/>
            <person name="Stenoien H.K."/>
            <person name="Flatberg K.I."/>
            <person name="Bickford C.P."/>
            <person name="Hicks K.A."/>
        </authorList>
    </citation>
    <scope>NUCLEOTIDE SEQUENCE [LARGE SCALE GENOMIC DNA]</scope>
</reference>
<accession>A0ACB8HJL4</accession>
<comment type="caution">
    <text evidence="1">The sequence shown here is derived from an EMBL/GenBank/DDBJ whole genome shotgun (WGS) entry which is preliminary data.</text>
</comment>
<evidence type="ECO:0000313" key="1">
    <source>
        <dbReference type="EMBL" id="KAH9556416.1"/>
    </source>
</evidence>
<evidence type="ECO:0000313" key="2">
    <source>
        <dbReference type="Proteomes" id="UP000828922"/>
    </source>
</evidence>